<dbReference type="RefSeq" id="WP_344520789.1">
    <property type="nucleotide sequence ID" value="NZ_BAAAUG010000038.1"/>
</dbReference>
<proteinExistence type="predicted"/>
<keyword evidence="2" id="KW-1185">Reference proteome</keyword>
<protein>
    <submittedName>
        <fullName evidence="1">Uncharacterized protein</fullName>
    </submittedName>
</protein>
<accession>A0ABP6MCM2</accession>
<sequence length="96" mass="11011">MDRLRSTDADREDQRDQSLTTASRVFVALMRHDTSARALLLAIPDVFPWARHLAEPEIREDLDRNAAEVIAGWRATARIKADPAEYRTHPKDTESR</sequence>
<dbReference type="Proteomes" id="UP001501637">
    <property type="component" value="Unassembled WGS sequence"/>
</dbReference>
<organism evidence="1 2">
    <name type="scientific">Streptomyces rectiviolaceus</name>
    <dbReference type="NCBI Taxonomy" id="332591"/>
    <lineage>
        <taxon>Bacteria</taxon>
        <taxon>Bacillati</taxon>
        <taxon>Actinomycetota</taxon>
        <taxon>Actinomycetes</taxon>
        <taxon>Kitasatosporales</taxon>
        <taxon>Streptomycetaceae</taxon>
        <taxon>Streptomyces</taxon>
    </lineage>
</organism>
<evidence type="ECO:0000313" key="2">
    <source>
        <dbReference type="Proteomes" id="UP001501637"/>
    </source>
</evidence>
<gene>
    <name evidence="1" type="ORF">GCM10010449_25250</name>
</gene>
<dbReference type="EMBL" id="BAAAUG010000038">
    <property type="protein sequence ID" value="GAA3101054.1"/>
    <property type="molecule type" value="Genomic_DNA"/>
</dbReference>
<evidence type="ECO:0000313" key="1">
    <source>
        <dbReference type="EMBL" id="GAA3101054.1"/>
    </source>
</evidence>
<name>A0ABP6MCM2_9ACTN</name>
<comment type="caution">
    <text evidence="1">The sequence shown here is derived from an EMBL/GenBank/DDBJ whole genome shotgun (WGS) entry which is preliminary data.</text>
</comment>
<reference evidence="2" key="1">
    <citation type="journal article" date="2019" name="Int. J. Syst. Evol. Microbiol.">
        <title>The Global Catalogue of Microorganisms (GCM) 10K type strain sequencing project: providing services to taxonomists for standard genome sequencing and annotation.</title>
        <authorList>
            <consortium name="The Broad Institute Genomics Platform"/>
            <consortium name="The Broad Institute Genome Sequencing Center for Infectious Disease"/>
            <person name="Wu L."/>
            <person name="Ma J."/>
        </authorList>
    </citation>
    <scope>NUCLEOTIDE SEQUENCE [LARGE SCALE GENOMIC DNA]</scope>
    <source>
        <strain evidence="2">JCM 9092</strain>
    </source>
</reference>